<evidence type="ECO:0000256" key="1">
    <source>
        <dbReference type="SAM" id="SignalP"/>
    </source>
</evidence>
<dbReference type="Gene3D" id="3.90.1200.10">
    <property type="match status" value="1"/>
</dbReference>
<evidence type="ECO:0000313" key="4">
    <source>
        <dbReference type="Proteomes" id="UP001153618"/>
    </source>
</evidence>
<dbReference type="OrthoDB" id="2906425at2759"/>
<reference evidence="3" key="1">
    <citation type="submission" date="2021-07" db="EMBL/GenBank/DDBJ databases">
        <authorList>
            <person name="Branca A.L. A."/>
        </authorList>
    </citation>
    <scope>NUCLEOTIDE SEQUENCE</scope>
</reference>
<dbReference type="Pfam" id="PF01636">
    <property type="entry name" value="APH"/>
    <property type="match status" value="1"/>
</dbReference>
<dbReference type="Proteomes" id="UP001153618">
    <property type="component" value="Unassembled WGS sequence"/>
</dbReference>
<dbReference type="InterPro" id="IPR011009">
    <property type="entry name" value="Kinase-like_dom_sf"/>
</dbReference>
<dbReference type="PANTHER" id="PTHR21310:SF55">
    <property type="entry name" value="AMINOGLYCOSIDE PHOSPHOTRANSFERASE DOMAIN-CONTAINING PROTEIN"/>
    <property type="match status" value="1"/>
</dbReference>
<keyword evidence="1" id="KW-0732">Signal</keyword>
<evidence type="ECO:0000259" key="2">
    <source>
        <dbReference type="Pfam" id="PF01636"/>
    </source>
</evidence>
<organism evidence="3 4">
    <name type="scientific">Penicillium olsonii</name>
    <dbReference type="NCBI Taxonomy" id="99116"/>
    <lineage>
        <taxon>Eukaryota</taxon>
        <taxon>Fungi</taxon>
        <taxon>Dikarya</taxon>
        <taxon>Ascomycota</taxon>
        <taxon>Pezizomycotina</taxon>
        <taxon>Eurotiomycetes</taxon>
        <taxon>Eurotiomycetidae</taxon>
        <taxon>Eurotiales</taxon>
        <taxon>Aspergillaceae</taxon>
        <taxon>Penicillium</taxon>
    </lineage>
</organism>
<protein>
    <recommendedName>
        <fullName evidence="2">Aminoglycoside phosphotransferase domain-containing protein</fullName>
    </recommendedName>
</protein>
<feature type="chain" id="PRO_5040928454" description="Aminoglycoside phosphotransferase domain-containing protein" evidence="1">
    <location>
        <begin position="21"/>
        <end position="317"/>
    </location>
</feature>
<comment type="caution">
    <text evidence="3">The sequence shown here is derived from an EMBL/GenBank/DDBJ whole genome shotgun (WGS) entry which is preliminary data.</text>
</comment>
<dbReference type="EMBL" id="CAJVOS010000008">
    <property type="protein sequence ID" value="CAG7956574.1"/>
    <property type="molecule type" value="Genomic_DNA"/>
</dbReference>
<accession>A0A9W4HB94</accession>
<gene>
    <name evidence="3" type="ORF">POLS_LOCUS620</name>
</gene>
<proteinExistence type="predicted"/>
<keyword evidence="4" id="KW-1185">Reference proteome</keyword>
<name>A0A9W4HB94_PENOL</name>
<dbReference type="InterPro" id="IPR051678">
    <property type="entry name" value="AGP_Transferase"/>
</dbReference>
<dbReference type="InterPro" id="IPR002575">
    <property type="entry name" value="Aminoglycoside_PTrfase"/>
</dbReference>
<feature type="domain" description="Aminoglycoside phosphotransferase" evidence="2">
    <location>
        <begin position="91"/>
        <end position="281"/>
    </location>
</feature>
<dbReference type="PANTHER" id="PTHR21310">
    <property type="entry name" value="AMINOGLYCOSIDE PHOSPHOTRANSFERASE-RELATED-RELATED"/>
    <property type="match status" value="1"/>
</dbReference>
<feature type="signal peptide" evidence="1">
    <location>
        <begin position="1"/>
        <end position="20"/>
    </location>
</feature>
<sequence length="317" mass="36751">MLTMKLWLIFRCLMPDFTWPDNVRPISNDRMPSTPQPTHPRLLQFWGFLHKYLRRFSRSYCNWVGISYDNQIAQLPFGLILKWSDGTRIEEVLSMQVARSAGLPVPRVICYGEHPDTPHAPVSILMTRVPGEELGRVYEALSDEDRNSVLEELKGYVKIIRGWPSPWGGQRICSLQGTSIRSVRLPGHFAGPFESEEDFNEYLIRPAWSDGFSSDMEYKDALNRAKMMGSLRHRIVFTHGDLKHHNILVQGGKITGFLDWESAGWYPEYWDFTTALRFTQEDFWWYGFVIKLGGESYLAELDYENALTSLTGASYYW</sequence>
<dbReference type="AlphaFoldDB" id="A0A9W4HB94"/>
<dbReference type="SUPFAM" id="SSF56112">
    <property type="entry name" value="Protein kinase-like (PK-like)"/>
    <property type="match status" value="1"/>
</dbReference>
<evidence type="ECO:0000313" key="3">
    <source>
        <dbReference type="EMBL" id="CAG7956574.1"/>
    </source>
</evidence>